<evidence type="ECO:0000313" key="1">
    <source>
        <dbReference type="EMBL" id="KAJ1083146.1"/>
    </source>
</evidence>
<proteinExistence type="predicted"/>
<comment type="caution">
    <text evidence="1">The sequence shown here is derived from an EMBL/GenBank/DDBJ whole genome shotgun (WGS) entry which is preliminary data.</text>
</comment>
<name>A0AAV7KUI8_PLEWA</name>
<sequence length="106" mass="11448">MPLELGKGCSAELLKRAEIQPCSEWGVKRTSVQSWVASGNQRGLLTMCAAFYGARLTFLIGRDPGSTSLLPEIMPGLPIPSRPASKSWCGPRLIARYEAPPSCESL</sequence>
<evidence type="ECO:0000313" key="2">
    <source>
        <dbReference type="Proteomes" id="UP001066276"/>
    </source>
</evidence>
<gene>
    <name evidence="1" type="ORF">NDU88_003306</name>
</gene>
<dbReference type="Proteomes" id="UP001066276">
    <property type="component" value="Chromosome 12"/>
</dbReference>
<reference evidence="1" key="1">
    <citation type="journal article" date="2022" name="bioRxiv">
        <title>Sequencing and chromosome-scale assembly of the giantPleurodeles waltlgenome.</title>
        <authorList>
            <person name="Brown T."/>
            <person name="Elewa A."/>
            <person name="Iarovenko S."/>
            <person name="Subramanian E."/>
            <person name="Araus A.J."/>
            <person name="Petzold A."/>
            <person name="Susuki M."/>
            <person name="Suzuki K.-i.T."/>
            <person name="Hayashi T."/>
            <person name="Toyoda A."/>
            <person name="Oliveira C."/>
            <person name="Osipova E."/>
            <person name="Leigh N.D."/>
            <person name="Simon A."/>
            <person name="Yun M.H."/>
        </authorList>
    </citation>
    <scope>NUCLEOTIDE SEQUENCE</scope>
    <source>
        <strain evidence="1">20211129_DDA</strain>
        <tissue evidence="1">Liver</tissue>
    </source>
</reference>
<organism evidence="1 2">
    <name type="scientific">Pleurodeles waltl</name>
    <name type="common">Iberian ribbed newt</name>
    <dbReference type="NCBI Taxonomy" id="8319"/>
    <lineage>
        <taxon>Eukaryota</taxon>
        <taxon>Metazoa</taxon>
        <taxon>Chordata</taxon>
        <taxon>Craniata</taxon>
        <taxon>Vertebrata</taxon>
        <taxon>Euteleostomi</taxon>
        <taxon>Amphibia</taxon>
        <taxon>Batrachia</taxon>
        <taxon>Caudata</taxon>
        <taxon>Salamandroidea</taxon>
        <taxon>Salamandridae</taxon>
        <taxon>Pleurodelinae</taxon>
        <taxon>Pleurodeles</taxon>
    </lineage>
</organism>
<dbReference type="AlphaFoldDB" id="A0AAV7KUI8"/>
<dbReference type="EMBL" id="JANPWB010000016">
    <property type="protein sequence ID" value="KAJ1083146.1"/>
    <property type="molecule type" value="Genomic_DNA"/>
</dbReference>
<keyword evidence="2" id="KW-1185">Reference proteome</keyword>
<protein>
    <submittedName>
        <fullName evidence="1">Uncharacterized protein</fullName>
    </submittedName>
</protein>
<accession>A0AAV7KUI8</accession>